<evidence type="ECO:0000313" key="7">
    <source>
        <dbReference type="EMBL" id="GAH82952.1"/>
    </source>
</evidence>
<dbReference type="InterPro" id="IPR029041">
    <property type="entry name" value="FAD-linked_oxidoreductase-like"/>
</dbReference>
<dbReference type="InterPro" id="IPR003171">
    <property type="entry name" value="Mehydrof_redctse-like"/>
</dbReference>
<organism evidence="7">
    <name type="scientific">marine sediment metagenome</name>
    <dbReference type="NCBI Taxonomy" id="412755"/>
    <lineage>
        <taxon>unclassified sequences</taxon>
        <taxon>metagenomes</taxon>
        <taxon>ecological metagenomes</taxon>
    </lineage>
</organism>
<gene>
    <name evidence="7" type="ORF">S03H2_61361</name>
</gene>
<evidence type="ECO:0000256" key="5">
    <source>
        <dbReference type="ARBA" id="ARBA00022827"/>
    </source>
</evidence>
<dbReference type="PANTHER" id="PTHR45754">
    <property type="entry name" value="METHYLENETETRAHYDROFOLATE REDUCTASE"/>
    <property type="match status" value="1"/>
</dbReference>
<comment type="cofactor">
    <cofactor evidence="1">
        <name>FAD</name>
        <dbReference type="ChEBI" id="CHEBI:57692"/>
    </cofactor>
</comment>
<accession>X1IMP1</accession>
<evidence type="ECO:0000256" key="6">
    <source>
        <dbReference type="ARBA" id="ARBA00023002"/>
    </source>
</evidence>
<comment type="caution">
    <text evidence="7">The sequence shown here is derived from an EMBL/GenBank/DDBJ whole genome shotgun (WGS) entry which is preliminary data.</text>
</comment>
<comment type="similarity">
    <text evidence="3">Belongs to the methylenetetrahydrofolate reductase family.</text>
</comment>
<evidence type="ECO:0000256" key="3">
    <source>
        <dbReference type="ARBA" id="ARBA00006743"/>
    </source>
</evidence>
<dbReference type="GO" id="GO:0071949">
    <property type="term" value="F:FAD binding"/>
    <property type="evidence" value="ECO:0007669"/>
    <property type="project" value="TreeGrafter"/>
</dbReference>
<dbReference type="GO" id="GO:0035999">
    <property type="term" value="P:tetrahydrofolate interconversion"/>
    <property type="evidence" value="ECO:0007669"/>
    <property type="project" value="UniProtKB-UniPathway"/>
</dbReference>
<dbReference type="EMBL" id="BARU01039607">
    <property type="protein sequence ID" value="GAH82952.1"/>
    <property type="molecule type" value="Genomic_DNA"/>
</dbReference>
<dbReference type="GO" id="GO:0005829">
    <property type="term" value="C:cytosol"/>
    <property type="evidence" value="ECO:0007669"/>
    <property type="project" value="TreeGrafter"/>
</dbReference>
<sequence>MHNVLCLTGDSIDVGDHKEAKPVFDLESAQLIHLVHTLNSGTDMVGNELNGGTDFCIGTTATPSADPLEPQLVKVQKKLEAGIDFIQTQAVYELEELKKFVEFVRKHDEKVKVLLGIVPVTGAKMAQYMNENVPGIFVPQYMIDELAQAPKGTGINKGIEIAGRLIKKAKEEKLCDGTHIMFIGKEERVPEVLEAAELL</sequence>
<reference evidence="7" key="1">
    <citation type="journal article" date="2014" name="Front. Microbiol.">
        <title>High frequency of phylogenetically diverse reductive dehalogenase-homologous genes in deep subseafloor sedimentary metagenomes.</title>
        <authorList>
            <person name="Kawai M."/>
            <person name="Futagami T."/>
            <person name="Toyoda A."/>
            <person name="Takaki Y."/>
            <person name="Nishi S."/>
            <person name="Hori S."/>
            <person name="Arai W."/>
            <person name="Tsubouchi T."/>
            <person name="Morono Y."/>
            <person name="Uchiyama I."/>
            <person name="Ito T."/>
            <person name="Fujiyama A."/>
            <person name="Inagaki F."/>
            <person name="Takami H."/>
        </authorList>
    </citation>
    <scope>NUCLEOTIDE SEQUENCE</scope>
    <source>
        <strain evidence="7">Expedition CK06-06</strain>
    </source>
</reference>
<dbReference type="GO" id="GO:0009086">
    <property type="term" value="P:methionine biosynthetic process"/>
    <property type="evidence" value="ECO:0007669"/>
    <property type="project" value="TreeGrafter"/>
</dbReference>
<dbReference type="SUPFAM" id="SSF51730">
    <property type="entry name" value="FAD-linked oxidoreductase"/>
    <property type="match status" value="1"/>
</dbReference>
<protein>
    <submittedName>
        <fullName evidence="7">Uncharacterized protein</fullName>
    </submittedName>
</protein>
<evidence type="ECO:0000256" key="4">
    <source>
        <dbReference type="ARBA" id="ARBA00022630"/>
    </source>
</evidence>
<dbReference type="AlphaFoldDB" id="X1IMP1"/>
<evidence type="ECO:0000256" key="2">
    <source>
        <dbReference type="ARBA" id="ARBA00004777"/>
    </source>
</evidence>
<dbReference type="Gene3D" id="3.20.20.220">
    <property type="match status" value="1"/>
</dbReference>
<dbReference type="Pfam" id="PF02219">
    <property type="entry name" value="MTHFR"/>
    <property type="match status" value="1"/>
</dbReference>
<evidence type="ECO:0000256" key="1">
    <source>
        <dbReference type="ARBA" id="ARBA00001974"/>
    </source>
</evidence>
<keyword evidence="6" id="KW-0560">Oxidoreductase</keyword>
<dbReference type="UniPathway" id="UPA00193"/>
<proteinExistence type="inferred from homology"/>
<name>X1IMP1_9ZZZZ</name>
<keyword evidence="5" id="KW-0274">FAD</keyword>
<comment type="pathway">
    <text evidence="2">One-carbon metabolism; tetrahydrofolate interconversion.</text>
</comment>
<dbReference type="GO" id="GO:0004489">
    <property type="term" value="F:methylenetetrahydrofolate reductase [NAD(P)H] activity"/>
    <property type="evidence" value="ECO:0007669"/>
    <property type="project" value="InterPro"/>
</dbReference>
<dbReference type="PANTHER" id="PTHR45754:SF3">
    <property type="entry name" value="METHYLENETETRAHYDROFOLATE REDUCTASE (NADPH)"/>
    <property type="match status" value="1"/>
</dbReference>
<keyword evidence="4" id="KW-0285">Flavoprotein</keyword>